<sequence>MWTGERQSTKMRIKYLEAALSQDIQYFDTDGRTSEVVFTINTDTVMVQDAISEKLGNFIHYMATFVSGFVVGFTAVWQLALVTLAVVPLIAVIGGIHTTALGKISGKSQEALSQAGHTVEQTVAQIRVVLSYVGESRALQAYSSALKVAQKLGYKSGFAKRMGLGRRHRMLRVRPSAGNPFHRRDLGAAYLHQRVGR</sequence>
<dbReference type="InterPro" id="IPR039421">
    <property type="entry name" value="Type_1_exporter"/>
</dbReference>
<reference evidence="7 8" key="1">
    <citation type="journal article" date="2019" name="G3 (Bethesda)">
        <title>Sequencing of a Wild Apple (Malus baccata) Genome Unravels the Differences Between Cultivated and Wild Apple Species Regarding Disease Resistance and Cold Tolerance.</title>
        <authorList>
            <person name="Chen X."/>
        </authorList>
    </citation>
    <scope>NUCLEOTIDE SEQUENCE [LARGE SCALE GENOMIC DNA]</scope>
    <source>
        <strain evidence="8">cv. Shandingzi</strain>
        <tissue evidence="7">Leaves</tissue>
    </source>
</reference>
<dbReference type="Proteomes" id="UP000315295">
    <property type="component" value="Unassembled WGS sequence"/>
</dbReference>
<organism evidence="7 8">
    <name type="scientific">Malus baccata</name>
    <name type="common">Siberian crab apple</name>
    <name type="synonym">Pyrus baccata</name>
    <dbReference type="NCBI Taxonomy" id="106549"/>
    <lineage>
        <taxon>Eukaryota</taxon>
        <taxon>Viridiplantae</taxon>
        <taxon>Streptophyta</taxon>
        <taxon>Embryophyta</taxon>
        <taxon>Tracheophyta</taxon>
        <taxon>Spermatophyta</taxon>
        <taxon>Magnoliopsida</taxon>
        <taxon>eudicotyledons</taxon>
        <taxon>Gunneridae</taxon>
        <taxon>Pentapetalae</taxon>
        <taxon>rosids</taxon>
        <taxon>fabids</taxon>
        <taxon>Rosales</taxon>
        <taxon>Rosaceae</taxon>
        <taxon>Amygdaloideae</taxon>
        <taxon>Maleae</taxon>
        <taxon>Malus</taxon>
    </lineage>
</organism>
<dbReference type="InterPro" id="IPR011527">
    <property type="entry name" value="ABC1_TM_dom"/>
</dbReference>
<accession>A0A540KTN2</accession>
<dbReference type="InterPro" id="IPR036640">
    <property type="entry name" value="ABC1_TM_sf"/>
</dbReference>
<dbReference type="GO" id="GO:0005886">
    <property type="term" value="C:plasma membrane"/>
    <property type="evidence" value="ECO:0007669"/>
    <property type="project" value="TreeGrafter"/>
</dbReference>
<keyword evidence="3 5" id="KW-1133">Transmembrane helix</keyword>
<evidence type="ECO:0000256" key="3">
    <source>
        <dbReference type="ARBA" id="ARBA00022989"/>
    </source>
</evidence>
<dbReference type="SUPFAM" id="SSF90123">
    <property type="entry name" value="ABC transporter transmembrane region"/>
    <property type="match status" value="1"/>
</dbReference>
<dbReference type="AlphaFoldDB" id="A0A540KTN2"/>
<dbReference type="Pfam" id="PF00664">
    <property type="entry name" value="ABC_membrane"/>
    <property type="match status" value="1"/>
</dbReference>
<comment type="subcellular location">
    <subcellularLocation>
        <location evidence="1">Membrane</location>
        <topology evidence="1">Multi-pass membrane protein</topology>
    </subcellularLocation>
</comment>
<keyword evidence="2 5" id="KW-0812">Transmembrane</keyword>
<keyword evidence="8" id="KW-1185">Reference proteome</keyword>
<dbReference type="EMBL" id="VIEB01000955">
    <property type="protein sequence ID" value="TQD77547.1"/>
    <property type="molecule type" value="Genomic_DNA"/>
</dbReference>
<dbReference type="CDD" id="cd18577">
    <property type="entry name" value="ABC_6TM_Pgp_ABCB1_D1_like"/>
    <property type="match status" value="1"/>
</dbReference>
<name>A0A540KTN2_MALBA</name>
<dbReference type="PANTHER" id="PTHR24222">
    <property type="entry name" value="ABC TRANSPORTER B FAMILY"/>
    <property type="match status" value="1"/>
</dbReference>
<evidence type="ECO:0000256" key="1">
    <source>
        <dbReference type="ARBA" id="ARBA00004141"/>
    </source>
</evidence>
<gene>
    <name evidence="7" type="ORF">C1H46_036901</name>
</gene>
<dbReference type="PROSITE" id="PS50929">
    <property type="entry name" value="ABC_TM1F"/>
    <property type="match status" value="1"/>
</dbReference>
<feature type="transmembrane region" description="Helical" evidence="5">
    <location>
        <begin position="58"/>
        <end position="77"/>
    </location>
</feature>
<evidence type="ECO:0000313" key="8">
    <source>
        <dbReference type="Proteomes" id="UP000315295"/>
    </source>
</evidence>
<dbReference type="PANTHER" id="PTHR24222:SF70">
    <property type="entry name" value="BRACHYTIC2"/>
    <property type="match status" value="1"/>
</dbReference>
<dbReference type="GO" id="GO:0005524">
    <property type="term" value="F:ATP binding"/>
    <property type="evidence" value="ECO:0007669"/>
    <property type="project" value="InterPro"/>
</dbReference>
<evidence type="ECO:0000313" key="7">
    <source>
        <dbReference type="EMBL" id="TQD77547.1"/>
    </source>
</evidence>
<comment type="caution">
    <text evidence="7">The sequence shown here is derived from an EMBL/GenBank/DDBJ whole genome shotgun (WGS) entry which is preliminary data.</text>
</comment>
<proteinExistence type="predicted"/>
<evidence type="ECO:0000256" key="2">
    <source>
        <dbReference type="ARBA" id="ARBA00022692"/>
    </source>
</evidence>
<protein>
    <recommendedName>
        <fullName evidence="6">ABC transmembrane type-1 domain-containing protein</fullName>
    </recommendedName>
</protein>
<evidence type="ECO:0000259" key="6">
    <source>
        <dbReference type="PROSITE" id="PS50929"/>
    </source>
</evidence>
<dbReference type="Gene3D" id="1.20.1560.10">
    <property type="entry name" value="ABC transporter type 1, transmembrane domain"/>
    <property type="match status" value="1"/>
</dbReference>
<evidence type="ECO:0000256" key="4">
    <source>
        <dbReference type="ARBA" id="ARBA00023136"/>
    </source>
</evidence>
<keyword evidence="4 5" id="KW-0472">Membrane</keyword>
<feature type="transmembrane region" description="Helical" evidence="5">
    <location>
        <begin position="83"/>
        <end position="102"/>
    </location>
</feature>
<dbReference type="STRING" id="106549.A0A540KTN2"/>
<feature type="domain" description="ABC transmembrane type-1" evidence="6">
    <location>
        <begin position="1"/>
        <end position="166"/>
    </location>
</feature>
<dbReference type="GO" id="GO:0140359">
    <property type="term" value="F:ABC-type transporter activity"/>
    <property type="evidence" value="ECO:0007669"/>
    <property type="project" value="InterPro"/>
</dbReference>
<evidence type="ECO:0000256" key="5">
    <source>
        <dbReference type="SAM" id="Phobius"/>
    </source>
</evidence>